<evidence type="ECO:0000313" key="3">
    <source>
        <dbReference type="Proteomes" id="UP000243217"/>
    </source>
</evidence>
<sequence>MATAATNDPQTTGRYEYLLQQVVQLNTDLHKTVAMSQSLKAERDALKDLSDKLKQELQRSEEKCEKMHTILMNETEHKVQSDRKHEQLVQKWKQQLEMKAKEFEALQKNLAPPKDLDQLRMKIQDEVELPHRQRVQSLQMDIEKFRDMFFHTRRDYEILKTEHEQVLISHGNEIESMEATHTILLQNLKRKLEVAEEKAEDMAMVERLRKMEQDRETILLENQKLRIELEQLRAAKNDLIQASEAQATKLQASIADIMLHRTNAELELKSTSRQRLKEEMDKLIRDKDDVEKKLREQSDEVMRLREQLKQKELAFSENQSLYNTKARELRHEIEVEKSQFKEKQNEYIEQIAHLQQVHDQLETMYSKREKEWQIESVRSQATTSKDCSNLKETILSEKSVELAKAQEELETREQKLNAELEQEQFKLQRLQGEKDSLHLKFTTNQELVTKLKSEILNWRAQYKEMEQEYRSLQSKHSQQDNLSLMEQQKAKVEYLEEDIAQLNSKMTAENAHHTQVQQHLQSQLDESVSAALAVRRSLQRELKSNMSKLSHSLNKSEKKRDAYKHKCLEVHERYKKAKSDRDALMIEIQQLKESHQNELQHLLQQWSIGENEKTQQLLNSSLFQPVYKITMAVW</sequence>
<feature type="coiled-coil region" evidence="1">
    <location>
        <begin position="395"/>
        <end position="505"/>
    </location>
</feature>
<protein>
    <submittedName>
        <fullName evidence="2">Uncharacterized protein</fullName>
    </submittedName>
</protein>
<evidence type="ECO:0000256" key="1">
    <source>
        <dbReference type="SAM" id="Coils"/>
    </source>
</evidence>
<feature type="coiled-coil region" evidence="1">
    <location>
        <begin position="36"/>
        <end position="109"/>
    </location>
</feature>
<accession>A0A1W0A1Z5</accession>
<evidence type="ECO:0000313" key="2">
    <source>
        <dbReference type="EMBL" id="OQS04302.1"/>
    </source>
</evidence>
<feature type="coiled-coil region" evidence="1">
    <location>
        <begin position="178"/>
        <end position="346"/>
    </location>
</feature>
<dbReference type="OrthoDB" id="311279at2759"/>
<keyword evidence="3" id="KW-1185">Reference proteome</keyword>
<reference evidence="2 3" key="1">
    <citation type="journal article" date="2014" name="Genome Biol. Evol.">
        <title>The secreted proteins of Achlya hypogyna and Thraustotheca clavata identify the ancestral oomycete secretome and reveal gene acquisitions by horizontal gene transfer.</title>
        <authorList>
            <person name="Misner I."/>
            <person name="Blouin N."/>
            <person name="Leonard G."/>
            <person name="Richards T.A."/>
            <person name="Lane C.E."/>
        </authorList>
    </citation>
    <scope>NUCLEOTIDE SEQUENCE [LARGE SCALE GENOMIC DNA]</scope>
    <source>
        <strain evidence="2 3">ATCC 34112</strain>
    </source>
</reference>
<name>A0A1W0A1Z5_9STRA</name>
<organism evidence="2 3">
    <name type="scientific">Thraustotheca clavata</name>
    <dbReference type="NCBI Taxonomy" id="74557"/>
    <lineage>
        <taxon>Eukaryota</taxon>
        <taxon>Sar</taxon>
        <taxon>Stramenopiles</taxon>
        <taxon>Oomycota</taxon>
        <taxon>Saprolegniomycetes</taxon>
        <taxon>Saprolegniales</taxon>
        <taxon>Achlyaceae</taxon>
        <taxon>Thraustotheca</taxon>
    </lineage>
</organism>
<feature type="coiled-coil region" evidence="1">
    <location>
        <begin position="539"/>
        <end position="605"/>
    </location>
</feature>
<gene>
    <name evidence="2" type="ORF">THRCLA_03456</name>
</gene>
<dbReference type="EMBL" id="JNBS01000642">
    <property type="protein sequence ID" value="OQS04302.1"/>
    <property type="molecule type" value="Genomic_DNA"/>
</dbReference>
<dbReference type="Proteomes" id="UP000243217">
    <property type="component" value="Unassembled WGS sequence"/>
</dbReference>
<proteinExistence type="predicted"/>
<comment type="caution">
    <text evidence="2">The sequence shown here is derived from an EMBL/GenBank/DDBJ whole genome shotgun (WGS) entry which is preliminary data.</text>
</comment>
<keyword evidence="1" id="KW-0175">Coiled coil</keyword>
<dbReference type="STRING" id="74557.A0A1W0A1Z5"/>
<dbReference type="AlphaFoldDB" id="A0A1W0A1Z5"/>